<feature type="transmembrane region" description="Helical" evidence="1">
    <location>
        <begin position="371"/>
        <end position="388"/>
    </location>
</feature>
<dbReference type="eggNOG" id="ENOG5033KY2">
    <property type="taxonomic scope" value="Bacteria"/>
</dbReference>
<name>I9DTC0_9ALTE</name>
<evidence type="ECO:0000256" key="1">
    <source>
        <dbReference type="SAM" id="Phobius"/>
    </source>
</evidence>
<feature type="transmembrane region" description="Helical" evidence="1">
    <location>
        <begin position="12"/>
        <end position="30"/>
    </location>
</feature>
<keyword evidence="1" id="KW-1133">Transmembrane helix</keyword>
<comment type="caution">
    <text evidence="2">The sequence shown here is derived from an EMBL/GenBank/DDBJ whole genome shotgun (WGS) entry which is preliminary data.</text>
</comment>
<feature type="transmembrane region" description="Helical" evidence="1">
    <location>
        <begin position="185"/>
        <end position="207"/>
    </location>
</feature>
<feature type="transmembrane region" description="Helical" evidence="1">
    <location>
        <begin position="99"/>
        <end position="124"/>
    </location>
</feature>
<reference evidence="2 3" key="1">
    <citation type="journal article" date="2012" name="J. Bacteriol.">
        <title>Genome Sequence of Pectin-Degrading Alishewanella agri, Isolated from Landfill Soil.</title>
        <authorList>
            <person name="Kim J."/>
            <person name="Jung J."/>
            <person name="Sung J.S."/>
            <person name="Chun J."/>
            <person name="Park W."/>
        </authorList>
    </citation>
    <scope>NUCLEOTIDE SEQUENCE [LARGE SCALE GENOMIC DNA]</scope>
    <source>
        <strain evidence="2 3">BL06</strain>
    </source>
</reference>
<gene>
    <name evidence="2" type="ORF">AGRI_04667</name>
</gene>
<keyword evidence="1" id="KW-0812">Transmembrane</keyword>
<evidence type="ECO:0008006" key="4">
    <source>
        <dbReference type="Google" id="ProtNLM"/>
    </source>
</evidence>
<evidence type="ECO:0000313" key="2">
    <source>
        <dbReference type="EMBL" id="EIW89365.1"/>
    </source>
</evidence>
<evidence type="ECO:0000313" key="3">
    <source>
        <dbReference type="Proteomes" id="UP000035062"/>
    </source>
</evidence>
<dbReference type="PATRIC" id="fig|1195246.3.peg.919"/>
<dbReference type="RefSeq" id="WP_008983855.1">
    <property type="nucleotide sequence ID" value="NZ_AKKU01000011.1"/>
</dbReference>
<proteinExistence type="predicted"/>
<protein>
    <recommendedName>
        <fullName evidence="4">O-antigen polymerase</fullName>
    </recommendedName>
</protein>
<feature type="transmembrane region" description="Helical" evidence="1">
    <location>
        <begin position="259"/>
        <end position="278"/>
    </location>
</feature>
<dbReference type="AlphaFoldDB" id="I9DTC0"/>
<feature type="transmembrane region" description="Helical" evidence="1">
    <location>
        <begin position="136"/>
        <end position="154"/>
    </location>
</feature>
<feature type="transmembrane region" description="Helical" evidence="1">
    <location>
        <begin position="42"/>
        <end position="61"/>
    </location>
</feature>
<accession>I9DTC0</accession>
<keyword evidence="3" id="KW-1185">Reference proteome</keyword>
<keyword evidence="1" id="KW-0472">Membrane</keyword>
<dbReference type="EMBL" id="AKKU01000011">
    <property type="protein sequence ID" value="EIW89365.1"/>
    <property type="molecule type" value="Genomic_DNA"/>
</dbReference>
<feature type="transmembrane region" description="Helical" evidence="1">
    <location>
        <begin position="400"/>
        <end position="418"/>
    </location>
</feature>
<dbReference type="STRING" id="1195246.AGRI_04667"/>
<sequence length="432" mass="49983">MPYINSLKSNDSTAVFSAVIVFFVLLFYILNTTFSVYSVRLPVAYFALILGFFLAFIKYPLTSCNVLVSRESLTVIFFILFFLIYASFIEIVAGLSGGLFYFSIILINILVCTLFCFVFCVFLLKQFFDINNIFKIVLYIALFNSIIIIASFFISELRLFVESFLYHQERSNIDYLNVDWRLRGIAAAGGASLSIFLAFSVMCAIICNKAKLLSSSICLAYIVVIIFAQFFVARTGLILSLVMFSYWLIAELLRFRTGFYLVLIILCFVLISSFSAFYNELSSILPFALELFYNFFSGEGFETGSTNDLFEMLVFPEHPAYLLFGFGCFENCQFYRSDSGYLKSISAVGIILSVVIYFLFFYFLFFKVSRLIFFGKFYWNLFLILLFLSEVKEPFIYQNYLGRVIILLVCFYYVNQFLTRERHADLSRDYKS</sequence>
<organism evidence="2 3">
    <name type="scientific">Alishewanella agri BL06</name>
    <dbReference type="NCBI Taxonomy" id="1195246"/>
    <lineage>
        <taxon>Bacteria</taxon>
        <taxon>Pseudomonadati</taxon>
        <taxon>Pseudomonadota</taxon>
        <taxon>Gammaproteobacteria</taxon>
        <taxon>Alteromonadales</taxon>
        <taxon>Alteromonadaceae</taxon>
        <taxon>Alishewanella</taxon>
    </lineage>
</organism>
<feature type="transmembrane region" description="Helical" evidence="1">
    <location>
        <begin position="73"/>
        <end position="93"/>
    </location>
</feature>
<feature type="transmembrane region" description="Helical" evidence="1">
    <location>
        <begin position="219"/>
        <end position="247"/>
    </location>
</feature>
<feature type="transmembrane region" description="Helical" evidence="1">
    <location>
        <begin position="345"/>
        <end position="365"/>
    </location>
</feature>
<dbReference type="Proteomes" id="UP000035062">
    <property type="component" value="Unassembled WGS sequence"/>
</dbReference>